<dbReference type="InterPro" id="IPR001611">
    <property type="entry name" value="Leu-rich_rpt"/>
</dbReference>
<dbReference type="PANTHER" id="PTHR24373:SF275">
    <property type="entry name" value="TIR DOMAIN-CONTAINING PROTEIN"/>
    <property type="match status" value="1"/>
</dbReference>
<dbReference type="PROSITE" id="PS51450">
    <property type="entry name" value="LRR"/>
    <property type="match status" value="2"/>
</dbReference>
<evidence type="ECO:0000256" key="2">
    <source>
        <dbReference type="ARBA" id="ARBA00022729"/>
    </source>
</evidence>
<keyword evidence="2" id="KW-0732">Signal</keyword>
<sequence length="271" mass="30827">MLRHNGLERVSNDWLGGLETTLMELFIVEPKLRTMPEDSLAQLIALQAVTIETNEMKRLPMFSGLPKLRYLQIQSSSLLELSPRNFKNNPSLEKIHIGQSPQLNRLEAEVFRDLPSLSLLNISNCGLTWMHHRAITRLPILEELVLVGNRIKDAGMVGRASRELPQLATLRLDNNHIDVLGEAGFVDLPTLRSLHLPNNRITELHHGAFHRVPQLRELNLNGNFLRRVHPESFLQESGSGLEELWLVRNEIGHVADLRAILDALPRYVCPR</sequence>
<dbReference type="Gene3D" id="3.80.10.10">
    <property type="entry name" value="Ribonuclease Inhibitor"/>
    <property type="match status" value="1"/>
</dbReference>
<dbReference type="EMBL" id="KB631899">
    <property type="protein sequence ID" value="ERL86961.1"/>
    <property type="molecule type" value="Genomic_DNA"/>
</dbReference>
<dbReference type="AlphaFoldDB" id="U4U8N8"/>
<dbReference type="SUPFAM" id="SSF52058">
    <property type="entry name" value="L domain-like"/>
    <property type="match status" value="1"/>
</dbReference>
<dbReference type="Proteomes" id="UP000030742">
    <property type="component" value="Unassembled WGS sequence"/>
</dbReference>
<dbReference type="InterPro" id="IPR032675">
    <property type="entry name" value="LRR_dom_sf"/>
</dbReference>
<evidence type="ECO:0000256" key="3">
    <source>
        <dbReference type="ARBA" id="ARBA00022737"/>
    </source>
</evidence>
<evidence type="ECO:0000313" key="4">
    <source>
        <dbReference type="EMBL" id="ERL86961.1"/>
    </source>
</evidence>
<proteinExistence type="predicted"/>
<evidence type="ECO:0000313" key="5">
    <source>
        <dbReference type="Proteomes" id="UP000030742"/>
    </source>
</evidence>
<dbReference type="STRING" id="77166.U4U8N8"/>
<reference evidence="4 5" key="1">
    <citation type="journal article" date="2013" name="Genome Biol.">
        <title>Draft genome of the mountain pine beetle, Dendroctonus ponderosae Hopkins, a major forest pest.</title>
        <authorList>
            <person name="Keeling C.I."/>
            <person name="Yuen M.M."/>
            <person name="Liao N.Y."/>
            <person name="Docking T.R."/>
            <person name="Chan S.K."/>
            <person name="Taylor G.A."/>
            <person name="Palmquist D.L."/>
            <person name="Jackman S.D."/>
            <person name="Nguyen A."/>
            <person name="Li M."/>
            <person name="Henderson H."/>
            <person name="Janes J.K."/>
            <person name="Zhao Y."/>
            <person name="Pandoh P."/>
            <person name="Moore R."/>
            <person name="Sperling F.A."/>
            <person name="Huber D.P."/>
            <person name="Birol I."/>
            <person name="Jones S.J."/>
            <person name="Bohlmann J."/>
        </authorList>
    </citation>
    <scope>NUCLEOTIDE SEQUENCE</scope>
</reference>
<dbReference type="OrthoDB" id="8195690at2759"/>
<dbReference type="PANTHER" id="PTHR24373">
    <property type="entry name" value="SLIT RELATED LEUCINE-RICH REPEAT NEURONAL PROTEIN"/>
    <property type="match status" value="1"/>
</dbReference>
<dbReference type="InterPro" id="IPR003591">
    <property type="entry name" value="Leu-rich_rpt_typical-subtyp"/>
</dbReference>
<name>U4U8N8_DENPD</name>
<keyword evidence="1" id="KW-0433">Leucine-rich repeat</keyword>
<dbReference type="SMART" id="SM00369">
    <property type="entry name" value="LRR_TYP"/>
    <property type="match status" value="5"/>
</dbReference>
<evidence type="ECO:0000256" key="1">
    <source>
        <dbReference type="ARBA" id="ARBA00022614"/>
    </source>
</evidence>
<dbReference type="InterPro" id="IPR050328">
    <property type="entry name" value="Dev_Immune_Receptor"/>
</dbReference>
<organism evidence="4 5">
    <name type="scientific">Dendroctonus ponderosae</name>
    <name type="common">Mountain pine beetle</name>
    <dbReference type="NCBI Taxonomy" id="77166"/>
    <lineage>
        <taxon>Eukaryota</taxon>
        <taxon>Metazoa</taxon>
        <taxon>Ecdysozoa</taxon>
        <taxon>Arthropoda</taxon>
        <taxon>Hexapoda</taxon>
        <taxon>Insecta</taxon>
        <taxon>Pterygota</taxon>
        <taxon>Neoptera</taxon>
        <taxon>Endopterygota</taxon>
        <taxon>Coleoptera</taxon>
        <taxon>Polyphaga</taxon>
        <taxon>Cucujiformia</taxon>
        <taxon>Curculionidae</taxon>
        <taxon>Scolytinae</taxon>
        <taxon>Dendroctonus</taxon>
    </lineage>
</organism>
<accession>U4U8N8</accession>
<gene>
    <name evidence="4" type="ORF">D910_04364</name>
</gene>
<protein>
    <submittedName>
        <fullName evidence="4">Uncharacterized protein</fullName>
    </submittedName>
</protein>
<keyword evidence="3" id="KW-0677">Repeat</keyword>
<dbReference type="Pfam" id="PF13855">
    <property type="entry name" value="LRR_8"/>
    <property type="match status" value="2"/>
</dbReference>